<evidence type="ECO:0000313" key="2">
    <source>
        <dbReference type="EMBL" id="WLD59064.1"/>
    </source>
</evidence>
<gene>
    <name evidence="2" type="ORF">NFC81_04570</name>
</gene>
<dbReference type="AlphaFoldDB" id="A0AB38YI31"/>
<organism evidence="2">
    <name type="scientific">Salinispirillum sp. LH 10-3-1</name>
    <dbReference type="NCBI Taxonomy" id="2952525"/>
    <lineage>
        <taxon>Bacteria</taxon>
        <taxon>Pseudomonadati</taxon>
        <taxon>Pseudomonadota</taxon>
        <taxon>Gammaproteobacteria</taxon>
        <taxon>Oceanospirillales</taxon>
        <taxon>Saccharospirillaceae</taxon>
        <taxon>Salinispirillum</taxon>
    </lineage>
</organism>
<keyword evidence="1" id="KW-1133">Transmembrane helix</keyword>
<name>A0AB38YI31_9GAMM</name>
<feature type="transmembrane region" description="Helical" evidence="1">
    <location>
        <begin position="36"/>
        <end position="54"/>
    </location>
</feature>
<sequence length="58" mass="6395">MPPILQILILLFLALFVLVTVTKKYPVHLTEQQGKVLMYVAMGAMATAGIVMLFRGFG</sequence>
<keyword evidence="1" id="KW-0472">Membrane</keyword>
<dbReference type="EMBL" id="CP101717">
    <property type="protein sequence ID" value="WLD59064.1"/>
    <property type="molecule type" value="Genomic_DNA"/>
</dbReference>
<reference evidence="2" key="1">
    <citation type="submission" date="2022-07" db="EMBL/GenBank/DDBJ databases">
        <title>Complete genome sequence of Salinispirillum sp. LH10-3-1 capable of multiple carbohydrate inversion isolated from a soda lake.</title>
        <authorList>
            <person name="Liu J."/>
            <person name="Zhai Y."/>
            <person name="Zhang H."/>
            <person name="Yang H."/>
            <person name="Qu J."/>
            <person name="Li J."/>
        </authorList>
    </citation>
    <scope>NUCLEOTIDE SEQUENCE</scope>
    <source>
        <strain evidence="2">LH 10-3-1</strain>
    </source>
</reference>
<dbReference type="RefSeq" id="WP_304996354.1">
    <property type="nucleotide sequence ID" value="NZ_CP101717.1"/>
</dbReference>
<keyword evidence="1" id="KW-0812">Transmembrane</keyword>
<proteinExistence type="predicted"/>
<protein>
    <submittedName>
        <fullName evidence="2">Uncharacterized protein</fullName>
    </submittedName>
</protein>
<evidence type="ECO:0000256" key="1">
    <source>
        <dbReference type="SAM" id="Phobius"/>
    </source>
</evidence>
<accession>A0AB38YI31</accession>